<sequence length="356" mass="37740">MLSFRTKVTYTALYVLLGAAGGIAANLVGLPLPYMLGSLLATSLVTILVPRAVPEGYTTPNDFRAVFIALIGLSIGAQVNWSVLSELRHAWASFLALTVFVPLVLFTNYQVFRRLGGYDPATAYFCSTPGGLIEAMLMGEQEGAVEHIVTLQQFLRIIFVVTLLPVGLSFWYGHPVGSSAGMTLSRADAGFEHLPEVAVLLVIGVLLGKYTPLPAGQLVGPLLVGAAATLSGLAVIEMPPYMISAAQVVIGAFLGTRFHGIGMRMIARGAWLSFLSVGSMLLIGLGFSALAQGPTGEPIDVLLISFSPGGVTEMALIALSLSANPAFVSAHHIYRILLTVGLMRPFYRRFVRSSAG</sequence>
<dbReference type="InterPro" id="IPR007820">
    <property type="entry name" value="AbrB_fam"/>
</dbReference>
<feature type="transmembrane region" description="Helical" evidence="1">
    <location>
        <begin position="311"/>
        <end position="334"/>
    </location>
</feature>
<keyword evidence="2" id="KW-0503">Monooxygenase</keyword>
<reference evidence="2" key="1">
    <citation type="journal article" date="2014" name="Int. J. Syst. Evol. Microbiol.">
        <title>Complete genome sequence of Corynebacterium casei LMG S-19264T (=DSM 44701T), isolated from a smear-ripened cheese.</title>
        <authorList>
            <consortium name="US DOE Joint Genome Institute (JGI-PGF)"/>
            <person name="Walter F."/>
            <person name="Albersmeier A."/>
            <person name="Kalinowski J."/>
            <person name="Ruckert C."/>
        </authorList>
    </citation>
    <scope>NUCLEOTIDE SEQUENCE</scope>
    <source>
        <strain evidence="2">CGMCC 1.6293</strain>
    </source>
</reference>
<dbReference type="RefSeq" id="WP_036538352.1">
    <property type="nucleotide sequence ID" value="NZ_BMLF01000001.1"/>
</dbReference>
<dbReference type="PIRSF" id="PIRSF038991">
    <property type="entry name" value="Protein_AbrB"/>
    <property type="match status" value="1"/>
</dbReference>
<dbReference type="GO" id="GO:0004497">
    <property type="term" value="F:monooxygenase activity"/>
    <property type="evidence" value="ECO:0007669"/>
    <property type="project" value="UniProtKB-KW"/>
</dbReference>
<gene>
    <name evidence="2" type="ORF">GCM10011534_08620</name>
</gene>
<dbReference type="AlphaFoldDB" id="A0A917WC32"/>
<feature type="transmembrane region" description="Helical" evidence="1">
    <location>
        <begin position="90"/>
        <end position="109"/>
    </location>
</feature>
<keyword evidence="1" id="KW-0472">Membrane</keyword>
<feature type="transmembrane region" description="Helical" evidence="1">
    <location>
        <begin position="241"/>
        <end position="258"/>
    </location>
</feature>
<keyword evidence="2" id="KW-0560">Oxidoreductase</keyword>
<evidence type="ECO:0000256" key="1">
    <source>
        <dbReference type="SAM" id="Phobius"/>
    </source>
</evidence>
<dbReference type="Pfam" id="PF05145">
    <property type="entry name" value="AbrB"/>
    <property type="match status" value="1"/>
</dbReference>
<keyword evidence="1" id="KW-0812">Transmembrane</keyword>
<reference evidence="2" key="2">
    <citation type="submission" date="2020-09" db="EMBL/GenBank/DDBJ databases">
        <authorList>
            <person name="Sun Q."/>
            <person name="Zhou Y."/>
        </authorList>
    </citation>
    <scope>NUCLEOTIDE SEQUENCE</scope>
    <source>
        <strain evidence="2">CGMCC 1.6293</strain>
    </source>
</reference>
<keyword evidence="1" id="KW-1133">Transmembrane helix</keyword>
<accession>A0A917WC32</accession>
<dbReference type="PANTHER" id="PTHR38457">
    <property type="entry name" value="REGULATOR ABRB-RELATED"/>
    <property type="match status" value="1"/>
</dbReference>
<dbReference type="Proteomes" id="UP000649829">
    <property type="component" value="Unassembled WGS sequence"/>
</dbReference>
<dbReference type="InterPro" id="IPR017516">
    <property type="entry name" value="AbrB_dup"/>
</dbReference>
<dbReference type="NCBIfam" id="TIGR03082">
    <property type="entry name" value="Gneg_AbrB_dup"/>
    <property type="match status" value="1"/>
</dbReference>
<dbReference type="EMBL" id="BMLF01000001">
    <property type="protein sequence ID" value="GGL88768.1"/>
    <property type="molecule type" value="Genomic_DNA"/>
</dbReference>
<evidence type="ECO:0000313" key="2">
    <source>
        <dbReference type="EMBL" id="GGL88768.1"/>
    </source>
</evidence>
<feature type="transmembrane region" description="Helical" evidence="1">
    <location>
        <begin position="270"/>
        <end position="291"/>
    </location>
</feature>
<dbReference type="GO" id="GO:0016020">
    <property type="term" value="C:membrane"/>
    <property type="evidence" value="ECO:0007669"/>
    <property type="project" value="InterPro"/>
</dbReference>
<keyword evidence="3" id="KW-1185">Reference proteome</keyword>
<organism evidence="2 3">
    <name type="scientific">Pseudooceanicola nanhaiensis</name>
    <dbReference type="NCBI Taxonomy" id="375761"/>
    <lineage>
        <taxon>Bacteria</taxon>
        <taxon>Pseudomonadati</taxon>
        <taxon>Pseudomonadota</taxon>
        <taxon>Alphaproteobacteria</taxon>
        <taxon>Rhodobacterales</taxon>
        <taxon>Paracoccaceae</taxon>
        <taxon>Pseudooceanicola</taxon>
    </lineage>
</organism>
<comment type="caution">
    <text evidence="2">The sequence shown here is derived from an EMBL/GenBank/DDBJ whole genome shotgun (WGS) entry which is preliminary data.</text>
</comment>
<proteinExistence type="predicted"/>
<feature type="transmembrane region" description="Helical" evidence="1">
    <location>
        <begin position="65"/>
        <end position="84"/>
    </location>
</feature>
<feature type="transmembrane region" description="Helical" evidence="1">
    <location>
        <begin position="154"/>
        <end position="173"/>
    </location>
</feature>
<evidence type="ECO:0000313" key="3">
    <source>
        <dbReference type="Proteomes" id="UP000649829"/>
    </source>
</evidence>
<protein>
    <submittedName>
        <fullName evidence="2">Monooxygenase</fullName>
    </submittedName>
</protein>
<dbReference type="PANTHER" id="PTHR38457:SF1">
    <property type="entry name" value="REGULATOR ABRB-RELATED"/>
    <property type="match status" value="1"/>
</dbReference>
<dbReference type="GO" id="GO:0010468">
    <property type="term" value="P:regulation of gene expression"/>
    <property type="evidence" value="ECO:0007669"/>
    <property type="project" value="InterPro"/>
</dbReference>
<name>A0A917WC32_9RHOB</name>
<feature type="transmembrane region" description="Helical" evidence="1">
    <location>
        <begin position="193"/>
        <end position="211"/>
    </location>
</feature>